<sequence>MKKLRYSISIAVLLLFGYISAQNFEMPLSMSEVFENKVDSPAKQEVAQNQQTSHNIENENESEESTDHKQFQQVLEGSNDQEILSLKLIYKGDSKSSSAFRNNSSKIYKKLSNAKYSSSYYAQQPIFESTQSQFYISSENDIETNQTESTISQNQAQLNSTIEEIENSYDLESVGTSSENTTIEEANIHDHDNLSTLSLIKIKPKPMKPRPKQPPIKNEDERLKRQKFEAISGKQTTVLVDQSNYSSQDGVYSEKIVGIVLATFAGLALCYVLHFCFKNEGNSLVKSTFEIFPFYKVGVKQSFLMMRLLPKSSSTHEIQWTEKYIQNQSSQDAIQQELGFQKI</sequence>
<feature type="compositionally biased region" description="Polar residues" evidence="1">
    <location>
        <begin position="46"/>
        <end position="55"/>
    </location>
</feature>
<dbReference type="Proteomes" id="UP000039865">
    <property type="component" value="Unassembled WGS sequence"/>
</dbReference>
<dbReference type="InParanoid" id="A0A078AMK6"/>
<reference evidence="3 4" key="1">
    <citation type="submission" date="2014-06" db="EMBL/GenBank/DDBJ databases">
        <authorList>
            <person name="Swart Estienne"/>
        </authorList>
    </citation>
    <scope>NUCLEOTIDE SEQUENCE [LARGE SCALE GENOMIC DNA]</scope>
    <source>
        <strain evidence="3 4">130c</strain>
    </source>
</reference>
<evidence type="ECO:0000256" key="2">
    <source>
        <dbReference type="SAM" id="SignalP"/>
    </source>
</evidence>
<keyword evidence="2" id="KW-0732">Signal</keyword>
<evidence type="ECO:0008006" key="5">
    <source>
        <dbReference type="Google" id="ProtNLM"/>
    </source>
</evidence>
<dbReference type="EMBL" id="CCKQ01010577">
    <property type="protein sequence ID" value="CDW82103.1"/>
    <property type="molecule type" value="Genomic_DNA"/>
</dbReference>
<accession>A0A078AMK6</accession>
<evidence type="ECO:0000313" key="3">
    <source>
        <dbReference type="EMBL" id="CDW82103.1"/>
    </source>
</evidence>
<evidence type="ECO:0000313" key="4">
    <source>
        <dbReference type="Proteomes" id="UP000039865"/>
    </source>
</evidence>
<feature type="signal peptide" evidence="2">
    <location>
        <begin position="1"/>
        <end position="21"/>
    </location>
</feature>
<keyword evidence="4" id="KW-1185">Reference proteome</keyword>
<evidence type="ECO:0000256" key="1">
    <source>
        <dbReference type="SAM" id="MobiDB-lite"/>
    </source>
</evidence>
<dbReference type="AlphaFoldDB" id="A0A078AMK6"/>
<name>A0A078AMK6_STYLE</name>
<gene>
    <name evidence="3" type="primary">Contig19701.g20892</name>
    <name evidence="3" type="ORF">STYLEM_11130</name>
</gene>
<protein>
    <recommendedName>
        <fullName evidence="5">Transmembrane protein</fullName>
    </recommendedName>
</protein>
<feature type="region of interest" description="Disordered" evidence="1">
    <location>
        <begin position="40"/>
        <end position="69"/>
    </location>
</feature>
<organism evidence="3 4">
    <name type="scientific">Stylonychia lemnae</name>
    <name type="common">Ciliate</name>
    <dbReference type="NCBI Taxonomy" id="5949"/>
    <lineage>
        <taxon>Eukaryota</taxon>
        <taxon>Sar</taxon>
        <taxon>Alveolata</taxon>
        <taxon>Ciliophora</taxon>
        <taxon>Intramacronucleata</taxon>
        <taxon>Spirotrichea</taxon>
        <taxon>Stichotrichia</taxon>
        <taxon>Sporadotrichida</taxon>
        <taxon>Oxytrichidae</taxon>
        <taxon>Stylonychinae</taxon>
        <taxon>Stylonychia</taxon>
    </lineage>
</organism>
<feature type="chain" id="PRO_5001729605" description="Transmembrane protein" evidence="2">
    <location>
        <begin position="22"/>
        <end position="343"/>
    </location>
</feature>
<proteinExistence type="predicted"/>